<dbReference type="PANTHER" id="PTHR11361">
    <property type="entry name" value="DNA MISMATCH REPAIR PROTEIN MUTS FAMILY MEMBER"/>
    <property type="match status" value="1"/>
</dbReference>
<dbReference type="Gene3D" id="3.40.1170.10">
    <property type="entry name" value="DNA repair protein MutS, domain I"/>
    <property type="match status" value="1"/>
</dbReference>
<dbReference type="Pfam" id="PF01624">
    <property type="entry name" value="MutS_I"/>
    <property type="match status" value="1"/>
</dbReference>
<dbReference type="GO" id="GO:0030983">
    <property type="term" value="F:mismatched DNA binding"/>
    <property type="evidence" value="ECO:0007669"/>
    <property type="project" value="InterPro"/>
</dbReference>
<dbReference type="WBParaSite" id="jg15913">
    <property type="protein sequence ID" value="jg15913"/>
    <property type="gene ID" value="jg15913"/>
</dbReference>
<dbReference type="Gene3D" id="1.10.1420.10">
    <property type="match status" value="2"/>
</dbReference>
<comment type="similarity">
    <text evidence="1">Belongs to the DNA mismatch repair MutS family.</text>
</comment>
<dbReference type="SUPFAM" id="SSF48334">
    <property type="entry name" value="DNA repair protein MutS, domain III"/>
    <property type="match status" value="1"/>
</dbReference>
<dbReference type="InterPro" id="IPR036187">
    <property type="entry name" value="DNA_mismatch_repair_MutS_sf"/>
</dbReference>
<reference evidence="8" key="1">
    <citation type="submission" date="2022-11" db="UniProtKB">
        <authorList>
            <consortium name="WormBaseParasite"/>
        </authorList>
    </citation>
    <scope>IDENTIFICATION</scope>
</reference>
<evidence type="ECO:0000256" key="5">
    <source>
        <dbReference type="ARBA" id="ARBA00023125"/>
    </source>
</evidence>
<keyword evidence="4" id="KW-0067">ATP-binding</keyword>
<dbReference type="SMART" id="SM00533">
    <property type="entry name" value="MUTSd"/>
    <property type="match status" value="1"/>
</dbReference>
<dbReference type="AlphaFoldDB" id="A0A915D5Y3"/>
<dbReference type="InterPro" id="IPR027417">
    <property type="entry name" value="P-loop_NTPase"/>
</dbReference>
<dbReference type="PROSITE" id="PS00486">
    <property type="entry name" value="DNA_MISMATCH_REPAIR_2"/>
    <property type="match status" value="1"/>
</dbReference>
<evidence type="ECO:0000256" key="1">
    <source>
        <dbReference type="ARBA" id="ARBA00006271"/>
    </source>
</evidence>
<name>A0A915D5Y3_9BILA</name>
<feature type="domain" description="DNA mismatch repair proteins mutS family" evidence="6">
    <location>
        <begin position="694"/>
        <end position="710"/>
    </location>
</feature>
<dbReference type="SUPFAM" id="SSF52540">
    <property type="entry name" value="P-loop containing nucleoside triphosphate hydrolases"/>
    <property type="match status" value="1"/>
</dbReference>
<dbReference type="Proteomes" id="UP000887574">
    <property type="component" value="Unplaced"/>
</dbReference>
<evidence type="ECO:0000259" key="6">
    <source>
        <dbReference type="PROSITE" id="PS00486"/>
    </source>
</evidence>
<evidence type="ECO:0000256" key="2">
    <source>
        <dbReference type="ARBA" id="ARBA00022741"/>
    </source>
</evidence>
<proteinExistence type="inferred from homology"/>
<dbReference type="GO" id="GO:0140664">
    <property type="term" value="F:ATP-dependent DNA damage sensor activity"/>
    <property type="evidence" value="ECO:0007669"/>
    <property type="project" value="InterPro"/>
</dbReference>
<dbReference type="Pfam" id="PF05190">
    <property type="entry name" value="MutS_IV"/>
    <property type="match status" value="1"/>
</dbReference>
<keyword evidence="2" id="KW-0547">Nucleotide-binding</keyword>
<dbReference type="InterPro" id="IPR011184">
    <property type="entry name" value="DNA_mismatch_repair_Msh2"/>
</dbReference>
<dbReference type="InterPro" id="IPR045076">
    <property type="entry name" value="MutS"/>
</dbReference>
<dbReference type="InterPro" id="IPR007696">
    <property type="entry name" value="DNA_mismatch_repair_MutS_core"/>
</dbReference>
<dbReference type="Pfam" id="PF00488">
    <property type="entry name" value="MutS_V"/>
    <property type="match status" value="1"/>
</dbReference>
<keyword evidence="5" id="KW-0238">DNA-binding</keyword>
<dbReference type="InterPro" id="IPR007861">
    <property type="entry name" value="DNA_mismatch_repair_MutS_clamp"/>
</dbReference>
<dbReference type="InterPro" id="IPR016151">
    <property type="entry name" value="DNA_mismatch_repair_MutS_N"/>
</dbReference>
<keyword evidence="7" id="KW-1185">Reference proteome</keyword>
<dbReference type="GO" id="GO:0032301">
    <property type="term" value="C:MutSalpha complex"/>
    <property type="evidence" value="ECO:0007669"/>
    <property type="project" value="TreeGrafter"/>
</dbReference>
<evidence type="ECO:0000256" key="4">
    <source>
        <dbReference type="ARBA" id="ARBA00022840"/>
    </source>
</evidence>
<accession>A0A915D5Y3</accession>
<dbReference type="Pfam" id="PF05192">
    <property type="entry name" value="MutS_III"/>
    <property type="match status" value="1"/>
</dbReference>
<dbReference type="SMART" id="SM00534">
    <property type="entry name" value="MUTSac"/>
    <property type="match status" value="1"/>
</dbReference>
<dbReference type="GO" id="GO:0005524">
    <property type="term" value="F:ATP binding"/>
    <property type="evidence" value="ECO:0007669"/>
    <property type="project" value="UniProtKB-KW"/>
</dbReference>
<evidence type="ECO:0000256" key="3">
    <source>
        <dbReference type="ARBA" id="ARBA00022763"/>
    </source>
</evidence>
<evidence type="ECO:0000313" key="8">
    <source>
        <dbReference type="WBParaSite" id="jg15913"/>
    </source>
</evidence>
<dbReference type="Gene3D" id="3.40.50.300">
    <property type="entry name" value="P-loop containing nucleotide triphosphate hydrolases"/>
    <property type="match status" value="1"/>
</dbReference>
<dbReference type="PIRSF" id="PIRSF005813">
    <property type="entry name" value="MSH2"/>
    <property type="match status" value="1"/>
</dbReference>
<dbReference type="InterPro" id="IPR007695">
    <property type="entry name" value="DNA_mismatch_repair_MutS-lik_N"/>
</dbReference>
<evidence type="ECO:0000313" key="7">
    <source>
        <dbReference type="Proteomes" id="UP000887574"/>
    </source>
</evidence>
<dbReference type="PANTHER" id="PTHR11361:SF145">
    <property type="entry name" value="DNA MISMATCH REPAIR PROTEINS MUTS FAMILY DOMAIN-CONTAINING PROTEIN"/>
    <property type="match status" value="1"/>
</dbReference>
<dbReference type="GO" id="GO:0006298">
    <property type="term" value="P:mismatch repair"/>
    <property type="evidence" value="ECO:0007669"/>
    <property type="project" value="InterPro"/>
</dbReference>
<organism evidence="7 8">
    <name type="scientific">Ditylenchus dipsaci</name>
    <dbReference type="NCBI Taxonomy" id="166011"/>
    <lineage>
        <taxon>Eukaryota</taxon>
        <taxon>Metazoa</taxon>
        <taxon>Ecdysozoa</taxon>
        <taxon>Nematoda</taxon>
        <taxon>Chromadorea</taxon>
        <taxon>Rhabditida</taxon>
        <taxon>Tylenchina</taxon>
        <taxon>Tylenchomorpha</taxon>
        <taxon>Sphaerularioidea</taxon>
        <taxon>Anguinidae</taxon>
        <taxon>Anguininae</taxon>
        <taxon>Ditylenchus</taxon>
    </lineage>
</organism>
<sequence length="810" mass="90939">MNQQSKDQALLQILDRKSAGTITLFESGGAYKLYEDDALLVANTVLLSEVGLRKILSAGRELTCLNLNAAQYARAVKDLLLLLRYRVEVYEERGGKFSVKAKGIIGNLTDFEDVVSASEELNDLSTIMCVRIVGGDTADENRLSVCFCNAEDLRIILAEFVDTDSFSLLEQCIVAQATVIKEPLEDVETCQAEIQMMLKPNQRIHPSAPLLQGLRTLLVHMQLLRDPKYEHSFSVLKYGSAGYMYTSNSTLQALEVFSTSDESDMSVRSSSAATLYDHLNRCRSQPGRRQLREWVRRPLFDLRQIRERLDVVEVLTTYSTTRQKLHEDLLRRVPDMSFLVRRLTQKKASLQDCHRLYQLINTLKSLNEVLKELNDCGLDINQLLSVNDLLAEPLQHSARELANFSELIENVVDLEYFERSGSYRVNPSIDPDLKELAKKLYDIEERAQNERAAYSRKLNCDSIRMDSSTEGYYFKVTAKVEQTIRGKITAIKTTKGDGVHFLSDVLSQLNVEFCELQAEYDAHQKKLRDQVIQTCRGYVPAFQRFSERIGVLDVLVSFALVASNSSSLYVRPQLLEKGTGVFELLQCRHPLVEQSPNMQFIPNDVHLTNGSGSRFVVLTGANMGGKSTYLKSAALTVFMAQMGCIVPCDSARFSMIDGIFTRVGAADYQFKGISTFMAEMCDCATTLEIATENSFIVIDELGRGTSTYDGFGLAWAIAEEIVTRVKCVCIFATHFHELSALKTRYPHVVNNLKVDTIVNEDGTLTILYQVSEGVADKSFGIWIAKMCDFPTEVIDDAAKILKQLEGSSVH</sequence>
<protein>
    <submittedName>
        <fullName evidence="8">DNA mismatch repair proteins mutS family domain-containing protein</fullName>
    </submittedName>
</protein>
<dbReference type="InterPro" id="IPR000432">
    <property type="entry name" value="DNA_mismatch_repair_MutS_C"/>
</dbReference>
<keyword evidence="3" id="KW-0227">DNA damage</keyword>